<dbReference type="EMBL" id="JANEYF010004511">
    <property type="protein sequence ID" value="KAJ8930944.1"/>
    <property type="molecule type" value="Genomic_DNA"/>
</dbReference>
<dbReference type="InterPro" id="IPR001433">
    <property type="entry name" value="OxRdtase_FAD/NAD-bd"/>
</dbReference>
<dbReference type="Proteomes" id="UP001162156">
    <property type="component" value="Unassembled WGS sequence"/>
</dbReference>
<dbReference type="Pfam" id="PF00175">
    <property type="entry name" value="NAD_binding_1"/>
    <property type="match status" value="1"/>
</dbReference>
<organism evidence="2 3">
    <name type="scientific">Rhamnusium bicolor</name>
    <dbReference type="NCBI Taxonomy" id="1586634"/>
    <lineage>
        <taxon>Eukaryota</taxon>
        <taxon>Metazoa</taxon>
        <taxon>Ecdysozoa</taxon>
        <taxon>Arthropoda</taxon>
        <taxon>Hexapoda</taxon>
        <taxon>Insecta</taxon>
        <taxon>Pterygota</taxon>
        <taxon>Neoptera</taxon>
        <taxon>Endopterygota</taxon>
        <taxon>Coleoptera</taxon>
        <taxon>Polyphaga</taxon>
        <taxon>Cucujiformia</taxon>
        <taxon>Chrysomeloidea</taxon>
        <taxon>Cerambycidae</taxon>
        <taxon>Lepturinae</taxon>
        <taxon>Rhagiini</taxon>
        <taxon>Rhamnusium</taxon>
    </lineage>
</organism>
<feature type="domain" description="Oxidoreductase FAD/NAD(P)-binding" evidence="1">
    <location>
        <begin position="2"/>
        <end position="94"/>
    </location>
</feature>
<accession>A0AAV8WWG3</accession>
<gene>
    <name evidence="2" type="ORF">NQ314_016208</name>
</gene>
<dbReference type="SUPFAM" id="SSF52343">
    <property type="entry name" value="Ferredoxin reductase-like, C-terminal NADP-linked domain"/>
    <property type="match status" value="1"/>
</dbReference>
<dbReference type="GO" id="GO:0016491">
    <property type="term" value="F:oxidoreductase activity"/>
    <property type="evidence" value="ECO:0007669"/>
    <property type="project" value="InterPro"/>
</dbReference>
<reference evidence="2" key="1">
    <citation type="journal article" date="2023" name="Insect Mol. Biol.">
        <title>Genome sequencing provides insights into the evolution of gene families encoding plant cell wall-degrading enzymes in longhorned beetles.</title>
        <authorList>
            <person name="Shin N.R."/>
            <person name="Okamura Y."/>
            <person name="Kirsch R."/>
            <person name="Pauchet Y."/>
        </authorList>
    </citation>
    <scope>NUCLEOTIDE SEQUENCE</scope>
    <source>
        <strain evidence="2">RBIC_L_NR</strain>
    </source>
</reference>
<evidence type="ECO:0000313" key="3">
    <source>
        <dbReference type="Proteomes" id="UP001162156"/>
    </source>
</evidence>
<keyword evidence="3" id="KW-1185">Reference proteome</keyword>
<protein>
    <recommendedName>
        <fullName evidence="1">Oxidoreductase FAD/NAD(P)-binding domain-containing protein</fullName>
    </recommendedName>
</protein>
<dbReference type="AlphaFoldDB" id="A0AAV8WWG3"/>
<proteinExistence type="predicted"/>
<sequence length="110" mass="13237">MVNNEDCYTFLKLFFCCRDCNNIYLRDELYELCLNWNFTCEIFLTNSEDVSEKYNETIHKKKLEINDIQTYLLDKHKTVNVLICGSETFTENIKQYVIQCKVKEENVFSF</sequence>
<comment type="caution">
    <text evidence="2">The sequence shown here is derived from an EMBL/GenBank/DDBJ whole genome shotgun (WGS) entry which is preliminary data.</text>
</comment>
<evidence type="ECO:0000313" key="2">
    <source>
        <dbReference type="EMBL" id="KAJ8930944.1"/>
    </source>
</evidence>
<dbReference type="InterPro" id="IPR039261">
    <property type="entry name" value="FNR_nucleotide-bd"/>
</dbReference>
<name>A0AAV8WWG3_9CUCU</name>
<dbReference type="Gene3D" id="3.40.50.80">
    <property type="entry name" value="Nucleotide-binding domain of ferredoxin-NADP reductase (FNR) module"/>
    <property type="match status" value="1"/>
</dbReference>
<evidence type="ECO:0000259" key="1">
    <source>
        <dbReference type="Pfam" id="PF00175"/>
    </source>
</evidence>